<reference evidence="2 3" key="1">
    <citation type="journal article" date="2013" name="Proc. Natl. Acad. Sci. U.S.A.">
        <title>Fine-scale variation in meiotic recombination in Mimulus inferred from population shotgun sequencing.</title>
        <authorList>
            <person name="Hellsten U."/>
            <person name="Wright K.M."/>
            <person name="Jenkins J."/>
            <person name="Shu S."/>
            <person name="Yuan Y."/>
            <person name="Wessler S.R."/>
            <person name="Schmutz J."/>
            <person name="Willis J.H."/>
            <person name="Rokhsar D.S."/>
        </authorList>
    </citation>
    <scope>NUCLEOTIDE SEQUENCE [LARGE SCALE GENOMIC DNA]</scope>
    <source>
        <strain evidence="3">cv. DUN x IM62</strain>
    </source>
</reference>
<dbReference type="EMBL" id="KI631268">
    <property type="protein sequence ID" value="EYU29251.1"/>
    <property type="molecule type" value="Genomic_DNA"/>
</dbReference>
<evidence type="ECO:0008006" key="4">
    <source>
        <dbReference type="Google" id="ProtNLM"/>
    </source>
</evidence>
<gene>
    <name evidence="2" type="ORF">MIMGU_mgv1a0155441mg</name>
</gene>
<evidence type="ECO:0000313" key="3">
    <source>
        <dbReference type="Proteomes" id="UP000030748"/>
    </source>
</evidence>
<proteinExistence type="predicted"/>
<sequence>MKKVSKLQSQRNAWKFLGNTSPKRKSKLIPESTEKMMMMIPESTETTEKKLIPETTEKKNRNWNRRGFGAPSVWYDGVPTADNAFIIPKMKEAAQLAIDVYNDTHVKKYRFVELKRVTGQTITAIITFTAKPQEDDGEDDDNNLLIFRAR</sequence>
<feature type="region of interest" description="Disordered" evidence="1">
    <location>
        <begin position="44"/>
        <end position="64"/>
    </location>
</feature>
<name>A0A022QMS3_ERYGU</name>
<organism evidence="2 3">
    <name type="scientific">Erythranthe guttata</name>
    <name type="common">Yellow monkey flower</name>
    <name type="synonym">Mimulus guttatus</name>
    <dbReference type="NCBI Taxonomy" id="4155"/>
    <lineage>
        <taxon>Eukaryota</taxon>
        <taxon>Viridiplantae</taxon>
        <taxon>Streptophyta</taxon>
        <taxon>Embryophyta</taxon>
        <taxon>Tracheophyta</taxon>
        <taxon>Spermatophyta</taxon>
        <taxon>Magnoliopsida</taxon>
        <taxon>eudicotyledons</taxon>
        <taxon>Gunneridae</taxon>
        <taxon>Pentapetalae</taxon>
        <taxon>asterids</taxon>
        <taxon>lamiids</taxon>
        <taxon>Lamiales</taxon>
        <taxon>Phrymaceae</taxon>
        <taxon>Erythranthe</taxon>
    </lineage>
</organism>
<protein>
    <recommendedName>
        <fullName evidence="4">Cystatin domain-containing protein</fullName>
    </recommendedName>
</protein>
<dbReference type="AlphaFoldDB" id="A0A022QMS3"/>
<dbReference type="Proteomes" id="UP000030748">
    <property type="component" value="Unassembled WGS sequence"/>
</dbReference>
<evidence type="ECO:0000256" key="1">
    <source>
        <dbReference type="SAM" id="MobiDB-lite"/>
    </source>
</evidence>
<feature type="non-terminal residue" evidence="2">
    <location>
        <position position="150"/>
    </location>
</feature>
<accession>A0A022QMS3</accession>
<keyword evidence="3" id="KW-1185">Reference proteome</keyword>
<feature type="compositionally biased region" description="Basic and acidic residues" evidence="1">
    <location>
        <begin position="46"/>
        <end position="60"/>
    </location>
</feature>
<evidence type="ECO:0000313" key="2">
    <source>
        <dbReference type="EMBL" id="EYU29251.1"/>
    </source>
</evidence>